<dbReference type="GO" id="GO:0000287">
    <property type="term" value="F:magnesium ion binding"/>
    <property type="evidence" value="ECO:0007669"/>
    <property type="project" value="InterPro"/>
</dbReference>
<dbReference type="GO" id="GO:0005524">
    <property type="term" value="F:ATP binding"/>
    <property type="evidence" value="ECO:0007669"/>
    <property type="project" value="UniProtKB-KW"/>
</dbReference>
<comment type="similarity">
    <text evidence="2 12">Belongs to the pyruvate kinase family.</text>
</comment>
<evidence type="ECO:0000256" key="9">
    <source>
        <dbReference type="ARBA" id="ARBA00022842"/>
    </source>
</evidence>
<dbReference type="PANTHER" id="PTHR11817">
    <property type="entry name" value="PYRUVATE KINASE"/>
    <property type="match status" value="1"/>
</dbReference>
<evidence type="ECO:0000256" key="4">
    <source>
        <dbReference type="ARBA" id="ARBA00022679"/>
    </source>
</evidence>
<comment type="pathway">
    <text evidence="1 12">Carbohydrate degradation; glycolysis; pyruvate from D-glyceraldehyde 3-phosphate: step 5/5.</text>
</comment>
<comment type="caution">
    <text evidence="14">The sequence shown here is derived from an EMBL/GenBank/DDBJ whole genome shotgun (WGS) entry which is preliminary data.</text>
</comment>
<dbReference type="InterPro" id="IPR011037">
    <property type="entry name" value="Pyrv_Knase-like_insert_dom_sf"/>
</dbReference>
<organism evidence="14 15">
    <name type="scientific">Malaciobacter halophilus</name>
    <dbReference type="NCBI Taxonomy" id="197482"/>
    <lineage>
        <taxon>Bacteria</taxon>
        <taxon>Pseudomonadati</taxon>
        <taxon>Campylobacterota</taxon>
        <taxon>Epsilonproteobacteria</taxon>
        <taxon>Campylobacterales</taxon>
        <taxon>Arcobacteraceae</taxon>
        <taxon>Malaciobacter</taxon>
    </lineage>
</organism>
<dbReference type="InterPro" id="IPR001697">
    <property type="entry name" value="Pyr_Knase"/>
</dbReference>
<dbReference type="InterPro" id="IPR040442">
    <property type="entry name" value="Pyrv_kinase-like_dom_sf"/>
</dbReference>
<evidence type="ECO:0000256" key="2">
    <source>
        <dbReference type="ARBA" id="ARBA00008663"/>
    </source>
</evidence>
<dbReference type="Pfam" id="PF00224">
    <property type="entry name" value="PK"/>
    <property type="match status" value="1"/>
</dbReference>
<dbReference type="InterPro" id="IPR015813">
    <property type="entry name" value="Pyrv/PenolPyrv_kinase-like_dom"/>
</dbReference>
<dbReference type="GO" id="GO:0030955">
    <property type="term" value="F:potassium ion binding"/>
    <property type="evidence" value="ECO:0007669"/>
    <property type="project" value="InterPro"/>
</dbReference>
<evidence type="ECO:0000256" key="8">
    <source>
        <dbReference type="ARBA" id="ARBA00022840"/>
    </source>
</evidence>
<evidence type="ECO:0000256" key="1">
    <source>
        <dbReference type="ARBA" id="ARBA00004997"/>
    </source>
</evidence>
<proteinExistence type="inferred from homology"/>
<dbReference type="EC" id="2.7.1.40" evidence="3 12"/>
<gene>
    <name evidence="14" type="ORF">CP960_04275</name>
</gene>
<keyword evidence="11 14" id="KW-0670">Pyruvate</keyword>
<dbReference type="PRINTS" id="PR01050">
    <property type="entry name" value="PYRUVTKNASE"/>
</dbReference>
<evidence type="ECO:0000256" key="6">
    <source>
        <dbReference type="ARBA" id="ARBA00022741"/>
    </source>
</evidence>
<dbReference type="UniPathway" id="UPA00109">
    <property type="reaction ID" value="UER00188"/>
</dbReference>
<keyword evidence="10 12" id="KW-0324">Glycolysis</keyword>
<dbReference type="RefSeq" id="WP_101184069.1">
    <property type="nucleotide sequence ID" value="NZ_CP031218.1"/>
</dbReference>
<keyword evidence="5" id="KW-0479">Metal-binding</keyword>
<feature type="domain" description="Pyruvate kinase barrel" evidence="13">
    <location>
        <begin position="3"/>
        <end position="300"/>
    </location>
</feature>
<keyword evidence="8" id="KW-0067">ATP-binding</keyword>
<keyword evidence="6" id="KW-0547">Nucleotide-binding</keyword>
<dbReference type="KEGG" id="ahs:AHALO_2564"/>
<evidence type="ECO:0000259" key="13">
    <source>
        <dbReference type="Pfam" id="PF00224"/>
    </source>
</evidence>
<dbReference type="Proteomes" id="UP000233248">
    <property type="component" value="Unassembled WGS sequence"/>
</dbReference>
<dbReference type="OrthoDB" id="9812123at2"/>
<evidence type="ECO:0000256" key="5">
    <source>
        <dbReference type="ARBA" id="ARBA00022723"/>
    </source>
</evidence>
<evidence type="ECO:0000256" key="10">
    <source>
        <dbReference type="ARBA" id="ARBA00023152"/>
    </source>
</evidence>
<evidence type="ECO:0000256" key="7">
    <source>
        <dbReference type="ARBA" id="ARBA00022777"/>
    </source>
</evidence>
<evidence type="ECO:0000313" key="15">
    <source>
        <dbReference type="Proteomes" id="UP000233248"/>
    </source>
</evidence>
<dbReference type="SUPFAM" id="SSF51621">
    <property type="entry name" value="Phosphoenolpyruvate/pyruvate domain"/>
    <property type="match status" value="1"/>
</dbReference>
<protein>
    <recommendedName>
        <fullName evidence="3 12">Pyruvate kinase</fullName>
        <ecNumber evidence="3 12">2.7.1.40</ecNumber>
    </recommendedName>
</protein>
<name>A0A2N1J4C6_9BACT</name>
<comment type="catalytic activity">
    <reaction evidence="12">
        <text>pyruvate + ATP = phosphoenolpyruvate + ADP + H(+)</text>
        <dbReference type="Rhea" id="RHEA:18157"/>
        <dbReference type="ChEBI" id="CHEBI:15361"/>
        <dbReference type="ChEBI" id="CHEBI:15378"/>
        <dbReference type="ChEBI" id="CHEBI:30616"/>
        <dbReference type="ChEBI" id="CHEBI:58702"/>
        <dbReference type="ChEBI" id="CHEBI:456216"/>
        <dbReference type="EC" id="2.7.1.40"/>
    </reaction>
</comment>
<dbReference type="SUPFAM" id="SSF50800">
    <property type="entry name" value="PK beta-barrel domain-like"/>
    <property type="match status" value="1"/>
</dbReference>
<dbReference type="EMBL" id="NXIF01000016">
    <property type="protein sequence ID" value="PKI81396.1"/>
    <property type="molecule type" value="Genomic_DNA"/>
</dbReference>
<dbReference type="GO" id="GO:0016301">
    <property type="term" value="F:kinase activity"/>
    <property type="evidence" value="ECO:0007669"/>
    <property type="project" value="UniProtKB-KW"/>
</dbReference>
<evidence type="ECO:0000256" key="11">
    <source>
        <dbReference type="ARBA" id="ARBA00023317"/>
    </source>
</evidence>
<dbReference type="InterPro" id="IPR015806">
    <property type="entry name" value="Pyrv_Knase_insert_dom_sf"/>
</dbReference>
<accession>A0A2N1J4C6</accession>
<evidence type="ECO:0000256" key="3">
    <source>
        <dbReference type="ARBA" id="ARBA00012142"/>
    </source>
</evidence>
<dbReference type="AlphaFoldDB" id="A0A2N1J4C6"/>
<dbReference type="Gene3D" id="3.20.20.60">
    <property type="entry name" value="Phosphoenolpyruvate-binding domains"/>
    <property type="match status" value="1"/>
</dbReference>
<keyword evidence="15" id="KW-1185">Reference proteome</keyword>
<evidence type="ECO:0000256" key="12">
    <source>
        <dbReference type="RuleBase" id="RU000504"/>
    </source>
</evidence>
<keyword evidence="7 12" id="KW-0418">Kinase</keyword>
<keyword evidence="9 12" id="KW-0460">Magnesium</keyword>
<dbReference type="Gene3D" id="2.40.33.10">
    <property type="entry name" value="PK beta-barrel domain-like"/>
    <property type="match status" value="1"/>
</dbReference>
<reference evidence="14 15" key="1">
    <citation type="submission" date="2017-09" db="EMBL/GenBank/DDBJ databases">
        <title>Genomics of the genus Arcobacter.</title>
        <authorList>
            <person name="Perez-Cataluna A."/>
            <person name="Figueras M.J."/>
            <person name="Salas-Masso N."/>
        </authorList>
    </citation>
    <scope>NUCLEOTIDE SEQUENCE [LARGE SCALE GENOMIC DNA]</scope>
    <source>
        <strain evidence="14 15">DSM 18005</strain>
    </source>
</reference>
<dbReference type="InterPro" id="IPR015793">
    <property type="entry name" value="Pyrv_Knase_brl"/>
</dbReference>
<sequence length="319" mass="36853">MKKIIATVGPSLLYKTPINKIHNQSYIYRINGAHGTIQEIESHIKEIRKQQSDAKILMDLPGNKIRTTNVEDYIKIEEGENFTLNFNQLNYSTFFKHIKVGDIIWANDSIFKFKLLKKDLEKAQFTFLSYSTGKLQNNKGMHVRGIHEEIPFLFEKDKKLINLANKYHLDYIGLSFVRNKKDIQLAKELIENSTIISKVETLSAVNNLDEILEEVEHILIDRGDLSTEVGLNNIPTYQKFIIDKATFYNKKVFLATQFLKTMEINPIPTIAETIDLYNSLKSGIYGLQLSEETAIGNYPELCLDVINKQIKNIKEEYIR</sequence>
<evidence type="ECO:0000313" key="14">
    <source>
        <dbReference type="EMBL" id="PKI81396.1"/>
    </source>
</evidence>
<dbReference type="GO" id="GO:0004743">
    <property type="term" value="F:pyruvate kinase activity"/>
    <property type="evidence" value="ECO:0007669"/>
    <property type="project" value="UniProtKB-EC"/>
</dbReference>
<keyword evidence="4 12" id="KW-0808">Transferase</keyword>